<protein>
    <recommendedName>
        <fullName evidence="11">Tyrosine-protein kinase</fullName>
        <ecNumber evidence="11">2.7.10.2</ecNumber>
    </recommendedName>
</protein>
<dbReference type="SMART" id="SM00219">
    <property type="entry name" value="TyrKc"/>
    <property type="match status" value="1"/>
</dbReference>
<evidence type="ECO:0000256" key="3">
    <source>
        <dbReference type="ARBA" id="ARBA00022741"/>
    </source>
</evidence>
<dbReference type="InterPro" id="IPR001245">
    <property type="entry name" value="Ser-Thr/Tyr_kinase_cat_dom"/>
</dbReference>
<comment type="subcellular location">
    <subcellularLocation>
        <location evidence="1">Endomembrane system</location>
    </subcellularLocation>
</comment>
<keyword evidence="6" id="KW-0472">Membrane</keyword>
<proteinExistence type="inferred from homology"/>
<evidence type="ECO:0000256" key="9">
    <source>
        <dbReference type="PROSITE-ProRule" id="PRU00191"/>
    </source>
</evidence>
<organism evidence="15 16">
    <name type="scientific">Fasciola gigantica</name>
    <name type="common">Giant liver fluke</name>
    <dbReference type="NCBI Taxonomy" id="46835"/>
    <lineage>
        <taxon>Eukaryota</taxon>
        <taxon>Metazoa</taxon>
        <taxon>Spiralia</taxon>
        <taxon>Lophotrochozoa</taxon>
        <taxon>Platyhelminthes</taxon>
        <taxon>Trematoda</taxon>
        <taxon>Digenea</taxon>
        <taxon>Plagiorchiida</taxon>
        <taxon>Echinostomata</taxon>
        <taxon>Echinostomatoidea</taxon>
        <taxon>Fasciolidae</taxon>
        <taxon>Fasciola</taxon>
    </lineage>
</organism>
<feature type="binding site" evidence="10">
    <location>
        <position position="523"/>
    </location>
    <ligand>
        <name>ATP</name>
        <dbReference type="ChEBI" id="CHEBI:30616"/>
    </ligand>
</feature>
<evidence type="ECO:0000256" key="4">
    <source>
        <dbReference type="ARBA" id="ARBA00022777"/>
    </source>
</evidence>
<reference evidence="15 16" key="1">
    <citation type="submission" date="2019-04" db="EMBL/GenBank/DDBJ databases">
        <title>Annotation for the trematode Fasciola gigantica.</title>
        <authorList>
            <person name="Choi Y.-J."/>
        </authorList>
    </citation>
    <scope>NUCLEOTIDE SEQUENCE [LARGE SCALE GENOMIC DNA]</scope>
    <source>
        <strain evidence="15">Uganda_cow_1</strain>
    </source>
</reference>
<dbReference type="Gene3D" id="3.30.505.10">
    <property type="entry name" value="SH2 domain"/>
    <property type="match status" value="1"/>
</dbReference>
<dbReference type="GO" id="GO:0048468">
    <property type="term" value="P:cell development"/>
    <property type="evidence" value="ECO:0007669"/>
    <property type="project" value="UniProtKB-ARBA"/>
</dbReference>
<dbReference type="InterPro" id="IPR036860">
    <property type="entry name" value="SH2_dom_sf"/>
</dbReference>
<dbReference type="FunFam" id="1.10.510.10:FF:001512">
    <property type="entry name" value="Receptor tyrosine-protein kinase erbB-2"/>
    <property type="match status" value="1"/>
</dbReference>
<feature type="compositionally biased region" description="Basic and acidic residues" evidence="12">
    <location>
        <begin position="228"/>
        <end position="239"/>
    </location>
</feature>
<dbReference type="EC" id="2.7.10.2" evidence="11"/>
<evidence type="ECO:0000256" key="2">
    <source>
        <dbReference type="ARBA" id="ARBA00022679"/>
    </source>
</evidence>
<evidence type="ECO:0000313" key="16">
    <source>
        <dbReference type="Proteomes" id="UP000316759"/>
    </source>
</evidence>
<dbReference type="PROSITE" id="PS00107">
    <property type="entry name" value="PROTEIN_KINASE_ATP"/>
    <property type="match status" value="1"/>
</dbReference>
<evidence type="ECO:0000256" key="8">
    <source>
        <dbReference type="ARBA" id="ARBA00051245"/>
    </source>
</evidence>
<keyword evidence="7 11" id="KW-0829">Tyrosine-protein kinase</keyword>
<evidence type="ECO:0000256" key="10">
    <source>
        <dbReference type="PROSITE-ProRule" id="PRU10141"/>
    </source>
</evidence>
<dbReference type="InterPro" id="IPR020635">
    <property type="entry name" value="Tyr_kinase_cat_dom"/>
</dbReference>
<dbReference type="SMART" id="SM00252">
    <property type="entry name" value="SH2"/>
    <property type="match status" value="1"/>
</dbReference>
<dbReference type="GO" id="GO:0012505">
    <property type="term" value="C:endomembrane system"/>
    <property type="evidence" value="ECO:0007669"/>
    <property type="project" value="UniProtKB-SubCell"/>
</dbReference>
<dbReference type="InterPro" id="IPR011009">
    <property type="entry name" value="Kinase-like_dom_sf"/>
</dbReference>
<dbReference type="GO" id="GO:0005524">
    <property type="term" value="F:ATP binding"/>
    <property type="evidence" value="ECO:0007669"/>
    <property type="project" value="UniProtKB-UniRule"/>
</dbReference>
<dbReference type="InterPro" id="IPR000980">
    <property type="entry name" value="SH2"/>
</dbReference>
<dbReference type="Pfam" id="PF07714">
    <property type="entry name" value="PK_Tyr_Ser-Thr"/>
    <property type="match status" value="1"/>
</dbReference>
<keyword evidence="9" id="KW-0727">SH2 domain</keyword>
<name>A0A504YJC6_FASGI</name>
<dbReference type="InterPro" id="IPR050198">
    <property type="entry name" value="Non-receptor_tyrosine_kinases"/>
</dbReference>
<evidence type="ECO:0000259" key="13">
    <source>
        <dbReference type="PROSITE" id="PS50001"/>
    </source>
</evidence>
<dbReference type="PRINTS" id="PR00109">
    <property type="entry name" value="TYRKINASE"/>
</dbReference>
<dbReference type="GO" id="GO:0030182">
    <property type="term" value="P:neuron differentiation"/>
    <property type="evidence" value="ECO:0007669"/>
    <property type="project" value="UniProtKB-ARBA"/>
</dbReference>
<dbReference type="OrthoDB" id="4062651at2759"/>
<feature type="domain" description="Protein kinase" evidence="14">
    <location>
        <begin position="495"/>
        <end position="774"/>
    </location>
</feature>
<sequence>MGNCVPSRSDLPTMVETPREINRSSLSSILTRDTWTAGDTEEFTDNWCTMDHDGNESRNASAVSLPSSSPLFLLDTENVEVGTVPTASTQTKKKSSNRFIPNQDDRLTDFQSDPLADLSHHSEADRKKFTPKPCSGTARLMNLHCDLHRKRQVIAPIPREQINKNHSYHPEGSPGDSGLGVSFPTSPRAAPNNNGLRNLSIAEQRLLGYCRTENYLTTETTTFSASDQKTRRIVDRESNDALPPIPPKSSYQDTVDRQRKRTNTPNLDQAGSEKLGAEATGVYQRPLTGTPEPMIVFATQAFIKTNESELSMVENERFLVLEYNPANLYSETTPEDKRWLVARIDPRFHCLKGTCNRQGLVPARLLAPFKVTPNQHPAWFTVDRDEADRMLRNTNPCGTYMLRPSSDPTNAFALSLRFFDLSTRDWFVKHYRVRHKTNENVFFVFRRAAFSTVEELINHHSVHSDGLVCTLHKPYPRTCTPVSSLNQLEVNRSSFVFEKLLGRGSFGEVWRATWDGCLSVAVKRLIANENVEAERLLEEAKLMQRLNHPRIVQLLAVCTTPIDQPPYLVTELMENGSLKNYLRSLRFDQLKFVQLIQMMIWISEGMLYLERQNFIHRDLRASNVLVDDKYQLKVADFGLSHMLEEADEYIGTTQTKFPIRWTAPEGMLKQAYSTKSDVWSFGVLIYEILTFCETPYAGLSSKEVKDHVCSGYRLPRPTMKVCMPMSAQEAHEPSPQEGVCTMGRCPLDLYTQMLQCWHVDPELRPTFAGMNIYLMNYNSKFNRTPNSKC</sequence>
<dbReference type="PROSITE" id="PS50011">
    <property type="entry name" value="PROTEIN_KINASE_DOM"/>
    <property type="match status" value="1"/>
</dbReference>
<dbReference type="PROSITE" id="PS50001">
    <property type="entry name" value="SH2"/>
    <property type="match status" value="1"/>
</dbReference>
<dbReference type="SUPFAM" id="SSF55550">
    <property type="entry name" value="SH2 domain"/>
    <property type="match status" value="1"/>
</dbReference>
<evidence type="ECO:0000256" key="6">
    <source>
        <dbReference type="ARBA" id="ARBA00023136"/>
    </source>
</evidence>
<comment type="caution">
    <text evidence="15">The sequence shown here is derived from an EMBL/GenBank/DDBJ whole genome shotgun (WGS) entry which is preliminary data.</text>
</comment>
<evidence type="ECO:0000313" key="15">
    <source>
        <dbReference type="EMBL" id="TPP60535.1"/>
    </source>
</evidence>
<comment type="similarity">
    <text evidence="11">Belongs to the protein kinase superfamily. Tyr protein kinase family.</text>
</comment>
<feature type="region of interest" description="Disordered" evidence="12">
    <location>
        <begin position="161"/>
        <end position="195"/>
    </location>
</feature>
<dbReference type="PROSITE" id="PS00109">
    <property type="entry name" value="PROTEIN_KINASE_TYR"/>
    <property type="match status" value="1"/>
</dbReference>
<dbReference type="EMBL" id="SUNJ01009300">
    <property type="protein sequence ID" value="TPP60535.1"/>
    <property type="molecule type" value="Genomic_DNA"/>
</dbReference>
<evidence type="ECO:0000256" key="5">
    <source>
        <dbReference type="ARBA" id="ARBA00022840"/>
    </source>
</evidence>
<dbReference type="GO" id="GO:0004715">
    <property type="term" value="F:non-membrane spanning protein tyrosine kinase activity"/>
    <property type="evidence" value="ECO:0007669"/>
    <property type="project" value="UniProtKB-EC"/>
</dbReference>
<accession>A0A504YJC6</accession>
<dbReference type="SUPFAM" id="SSF56112">
    <property type="entry name" value="Protein kinase-like (PK-like)"/>
    <property type="match status" value="1"/>
</dbReference>
<keyword evidence="2 11" id="KW-0808">Transferase</keyword>
<keyword evidence="16" id="KW-1185">Reference proteome</keyword>
<dbReference type="InterPro" id="IPR008266">
    <property type="entry name" value="Tyr_kinase_AS"/>
</dbReference>
<evidence type="ECO:0000256" key="1">
    <source>
        <dbReference type="ARBA" id="ARBA00004308"/>
    </source>
</evidence>
<dbReference type="Pfam" id="PF00017">
    <property type="entry name" value="SH2"/>
    <property type="match status" value="1"/>
</dbReference>
<gene>
    <name evidence="15" type="ORF">FGIG_01273</name>
</gene>
<keyword evidence="4 11" id="KW-0418">Kinase</keyword>
<dbReference type="AlphaFoldDB" id="A0A504YJC6"/>
<evidence type="ECO:0000256" key="12">
    <source>
        <dbReference type="SAM" id="MobiDB-lite"/>
    </source>
</evidence>
<dbReference type="InterPro" id="IPR017441">
    <property type="entry name" value="Protein_kinase_ATP_BS"/>
</dbReference>
<evidence type="ECO:0000256" key="11">
    <source>
        <dbReference type="RuleBase" id="RU362096"/>
    </source>
</evidence>
<evidence type="ECO:0000256" key="7">
    <source>
        <dbReference type="ARBA" id="ARBA00023137"/>
    </source>
</evidence>
<feature type="domain" description="SH2" evidence="13">
    <location>
        <begin position="339"/>
        <end position="475"/>
    </location>
</feature>
<dbReference type="PANTHER" id="PTHR24418">
    <property type="entry name" value="TYROSINE-PROTEIN KINASE"/>
    <property type="match status" value="1"/>
</dbReference>
<evidence type="ECO:0000259" key="14">
    <source>
        <dbReference type="PROSITE" id="PS50011"/>
    </source>
</evidence>
<feature type="region of interest" description="Disordered" evidence="12">
    <location>
        <begin position="221"/>
        <end position="274"/>
    </location>
</feature>
<comment type="catalytic activity">
    <reaction evidence="8 11">
        <text>L-tyrosyl-[protein] + ATP = O-phospho-L-tyrosyl-[protein] + ADP + H(+)</text>
        <dbReference type="Rhea" id="RHEA:10596"/>
        <dbReference type="Rhea" id="RHEA-COMP:10136"/>
        <dbReference type="Rhea" id="RHEA-COMP:20101"/>
        <dbReference type="ChEBI" id="CHEBI:15378"/>
        <dbReference type="ChEBI" id="CHEBI:30616"/>
        <dbReference type="ChEBI" id="CHEBI:46858"/>
        <dbReference type="ChEBI" id="CHEBI:61978"/>
        <dbReference type="ChEBI" id="CHEBI:456216"/>
        <dbReference type="EC" id="2.7.10.2"/>
    </reaction>
</comment>
<dbReference type="CDD" id="cd00192">
    <property type="entry name" value="PTKc"/>
    <property type="match status" value="1"/>
</dbReference>
<dbReference type="GO" id="GO:0050793">
    <property type="term" value="P:regulation of developmental process"/>
    <property type="evidence" value="ECO:0007669"/>
    <property type="project" value="UniProtKB-ARBA"/>
</dbReference>
<keyword evidence="3 10" id="KW-0547">Nucleotide-binding</keyword>
<dbReference type="InterPro" id="IPR000719">
    <property type="entry name" value="Prot_kinase_dom"/>
</dbReference>
<feature type="region of interest" description="Disordered" evidence="12">
    <location>
        <begin position="84"/>
        <end position="133"/>
    </location>
</feature>
<feature type="compositionally biased region" description="Basic and acidic residues" evidence="12">
    <location>
        <begin position="118"/>
        <end position="128"/>
    </location>
</feature>
<dbReference type="STRING" id="46835.A0A504YJC6"/>
<dbReference type="Proteomes" id="UP000316759">
    <property type="component" value="Unassembled WGS sequence"/>
</dbReference>
<dbReference type="Gene3D" id="1.10.510.10">
    <property type="entry name" value="Transferase(Phosphotransferase) domain 1"/>
    <property type="match status" value="1"/>
</dbReference>
<keyword evidence="5 10" id="KW-0067">ATP-binding</keyword>